<evidence type="ECO:0000313" key="1">
    <source>
        <dbReference type="EMBL" id="GGM29379.1"/>
    </source>
</evidence>
<comment type="caution">
    <text evidence="1">The sequence shown here is derived from an EMBL/GenBank/DDBJ whole genome shotgun (WGS) entry which is preliminary data.</text>
</comment>
<dbReference type="Gene3D" id="1.25.40.10">
    <property type="entry name" value="Tetratricopeptide repeat domain"/>
    <property type="match status" value="1"/>
</dbReference>
<dbReference type="InterPro" id="IPR001387">
    <property type="entry name" value="Cro/C1-type_HTH"/>
</dbReference>
<dbReference type="RefSeq" id="WP_189041440.1">
    <property type="nucleotide sequence ID" value="NZ_BMNB01000004.1"/>
</dbReference>
<dbReference type="SUPFAM" id="SSF47413">
    <property type="entry name" value="lambda repressor-like DNA-binding domains"/>
    <property type="match status" value="1"/>
</dbReference>
<dbReference type="GO" id="GO:0003677">
    <property type="term" value="F:DNA binding"/>
    <property type="evidence" value="ECO:0007669"/>
    <property type="project" value="InterPro"/>
</dbReference>
<dbReference type="InterPro" id="IPR011990">
    <property type="entry name" value="TPR-like_helical_dom_sf"/>
</dbReference>
<reference evidence="1" key="2">
    <citation type="submission" date="2020-09" db="EMBL/GenBank/DDBJ databases">
        <authorList>
            <person name="Sun Q."/>
            <person name="Zhou Y."/>
        </authorList>
    </citation>
    <scope>NUCLEOTIDE SEQUENCE</scope>
    <source>
        <strain evidence="1">CGMCC 4.7312</strain>
    </source>
</reference>
<keyword evidence="2" id="KW-1185">Reference proteome</keyword>
<organism evidence="1 2">
    <name type="scientific">Micromonospora sonchi</name>
    <dbReference type="NCBI Taxonomy" id="1763543"/>
    <lineage>
        <taxon>Bacteria</taxon>
        <taxon>Bacillati</taxon>
        <taxon>Actinomycetota</taxon>
        <taxon>Actinomycetes</taxon>
        <taxon>Micromonosporales</taxon>
        <taxon>Micromonosporaceae</taxon>
        <taxon>Micromonospora</taxon>
    </lineage>
</organism>
<evidence type="ECO:0008006" key="3">
    <source>
        <dbReference type="Google" id="ProtNLM"/>
    </source>
</evidence>
<dbReference type="CDD" id="cd00093">
    <property type="entry name" value="HTH_XRE"/>
    <property type="match status" value="1"/>
</dbReference>
<dbReference type="SUPFAM" id="SSF48452">
    <property type="entry name" value="TPR-like"/>
    <property type="match status" value="1"/>
</dbReference>
<dbReference type="AlphaFoldDB" id="A0A917TMQ5"/>
<evidence type="ECO:0000313" key="2">
    <source>
        <dbReference type="Proteomes" id="UP000608890"/>
    </source>
</evidence>
<dbReference type="EMBL" id="BMNB01000004">
    <property type="protein sequence ID" value="GGM29379.1"/>
    <property type="molecule type" value="Genomic_DNA"/>
</dbReference>
<proteinExistence type="predicted"/>
<reference evidence="1" key="1">
    <citation type="journal article" date="2014" name="Int. J. Syst. Evol. Microbiol.">
        <title>Complete genome sequence of Corynebacterium casei LMG S-19264T (=DSM 44701T), isolated from a smear-ripened cheese.</title>
        <authorList>
            <consortium name="US DOE Joint Genome Institute (JGI-PGF)"/>
            <person name="Walter F."/>
            <person name="Albersmeier A."/>
            <person name="Kalinowski J."/>
            <person name="Ruckert C."/>
        </authorList>
    </citation>
    <scope>NUCLEOTIDE SEQUENCE</scope>
    <source>
        <strain evidence="1">CGMCC 4.7312</strain>
    </source>
</reference>
<accession>A0A917TMQ5</accession>
<gene>
    <name evidence="1" type="ORF">GCM10011608_12550</name>
</gene>
<protein>
    <recommendedName>
        <fullName evidence="3">XRE family transcriptional regulator</fullName>
    </recommendedName>
</protein>
<name>A0A917TMQ5_9ACTN</name>
<dbReference type="Proteomes" id="UP000608890">
    <property type="component" value="Unassembled WGS sequence"/>
</dbReference>
<sequence>MGIPTSAHQIARGLLDDPTIVQALTTRTFSVVFSAAKAAGLSYNAIATATGIKPERVSLIAHGKATITGIDTVERIADGLHIPGGMLGLAARSWENSTTGPQSRTEDASMHRRQLLHGALAAGLTTTALKPITEILTNATKALTASSGPATLAHLHTVTEQHSYGYAGRAPATVLANLVADVADLTALLQRPQPATTRIDLSRLMAQLGGMTAIVLHDLGHRRQALTWFTTAARAADEAGDRTLHAWVLARTAMVPLNYGAPAAAARLAEQARHTAGNAPTAAAALATAVAARAHALTGNRHQANTNLRAADRIAEALPDTERADTWLGHCDQKHHVHLSHALTTLGDTTHARTSQAQALALSAPTSTLTRTLLHLDAATCHHHDGNTLDACHAATNALTAIPATFHTGLIHSRATELYRAIPTTLRTNPAAQELADILTTTAPRDLP</sequence>
<dbReference type="InterPro" id="IPR010982">
    <property type="entry name" value="Lambda_DNA-bd_dom_sf"/>
</dbReference>